<evidence type="ECO:0000256" key="3">
    <source>
        <dbReference type="ARBA" id="ARBA00022448"/>
    </source>
</evidence>
<reference evidence="9 10" key="1">
    <citation type="journal article" date="2015" name="Int. J. Syst. Evol. Microbiol.">
        <title>Carboxylicivirga linearis sp. nov., isolated from a sea cucumber culture pond.</title>
        <authorList>
            <person name="Wang F.Q."/>
            <person name="Zhou Y.X."/>
            <person name="Lin X.Z."/>
            <person name="Chen G.J."/>
            <person name="Du Z.J."/>
        </authorList>
    </citation>
    <scope>NUCLEOTIDE SEQUENCE [LARGE SCALE GENOMIC DNA]</scope>
    <source>
        <strain evidence="9 10">FB218</strain>
    </source>
</reference>
<keyword evidence="3" id="KW-0813">Transport</keyword>
<gene>
    <name evidence="9" type="ORF">KEM10_10990</name>
</gene>
<evidence type="ECO:0000256" key="5">
    <source>
        <dbReference type="ARBA" id="ARBA00022692"/>
    </source>
</evidence>
<feature type="transmembrane region" description="Helical" evidence="8">
    <location>
        <begin position="105"/>
        <end position="124"/>
    </location>
</feature>
<feature type="transmembrane region" description="Helical" evidence="8">
    <location>
        <begin position="80"/>
        <end position="99"/>
    </location>
</feature>
<dbReference type="EMBL" id="JAGUCO010000006">
    <property type="protein sequence ID" value="MBS2098805.1"/>
    <property type="molecule type" value="Genomic_DNA"/>
</dbReference>
<feature type="transmembrane region" description="Helical" evidence="8">
    <location>
        <begin position="236"/>
        <end position="252"/>
    </location>
</feature>
<keyword evidence="4 8" id="KW-1003">Cell membrane</keyword>
<evidence type="ECO:0000256" key="6">
    <source>
        <dbReference type="ARBA" id="ARBA00022989"/>
    </source>
</evidence>
<dbReference type="PANTHER" id="PTHR30269">
    <property type="entry name" value="TRANSMEMBRANE PROTEIN YFCA"/>
    <property type="match status" value="1"/>
</dbReference>
<evidence type="ECO:0000256" key="1">
    <source>
        <dbReference type="ARBA" id="ARBA00004651"/>
    </source>
</evidence>
<keyword evidence="5 8" id="KW-0812">Transmembrane</keyword>
<keyword evidence="10" id="KW-1185">Reference proteome</keyword>
<evidence type="ECO:0000256" key="2">
    <source>
        <dbReference type="ARBA" id="ARBA00009142"/>
    </source>
</evidence>
<dbReference type="PANTHER" id="PTHR30269:SF37">
    <property type="entry name" value="MEMBRANE TRANSPORTER PROTEIN"/>
    <property type="match status" value="1"/>
</dbReference>
<dbReference type="Proteomes" id="UP000708576">
    <property type="component" value="Unassembled WGS sequence"/>
</dbReference>
<feature type="transmembrane region" description="Helical" evidence="8">
    <location>
        <begin position="206"/>
        <end position="224"/>
    </location>
</feature>
<comment type="similarity">
    <text evidence="2 8">Belongs to the 4-toluene sulfonate uptake permease (TSUP) (TC 2.A.102) family.</text>
</comment>
<accession>A0ABS5JV77</accession>
<feature type="transmembrane region" description="Helical" evidence="8">
    <location>
        <begin position="144"/>
        <end position="163"/>
    </location>
</feature>
<keyword evidence="7 8" id="KW-0472">Membrane</keyword>
<sequence>MLPTFINPLNTSLNTWLITLFCAFLIGVSKSGLKGTAMVSIPLLAYLYGGKASVGIILPFLIMGDLMALTFYFKSGKIKYIIKLIPWAVVGILIAVYVGNQINDQQFKLTIAIAIIVCLALLLYNEIRKKKINLIDNRFFSGSLGLAGGFATMMGNAAGPIFNLYLLSMRLPKEAYIGTGAWFYLFLNVFKVPFHIISWQTITFKTIQLNFIMFPALLLGAFVGKKVVSYIPEKEYRYLIYSVILLSAILLFF</sequence>
<feature type="transmembrane region" description="Helical" evidence="8">
    <location>
        <begin position="12"/>
        <end position="32"/>
    </location>
</feature>
<evidence type="ECO:0000313" key="9">
    <source>
        <dbReference type="EMBL" id="MBS2098805.1"/>
    </source>
</evidence>
<evidence type="ECO:0000256" key="8">
    <source>
        <dbReference type="RuleBase" id="RU363041"/>
    </source>
</evidence>
<feature type="transmembrane region" description="Helical" evidence="8">
    <location>
        <begin position="52"/>
        <end position="73"/>
    </location>
</feature>
<name>A0ABS5JV77_9BACT</name>
<comment type="subcellular location">
    <subcellularLocation>
        <location evidence="1 8">Cell membrane</location>
        <topology evidence="1 8">Multi-pass membrane protein</topology>
    </subcellularLocation>
</comment>
<evidence type="ECO:0000256" key="4">
    <source>
        <dbReference type="ARBA" id="ARBA00022475"/>
    </source>
</evidence>
<dbReference type="RefSeq" id="WP_212216047.1">
    <property type="nucleotide sequence ID" value="NZ_JAGUCO010000006.1"/>
</dbReference>
<proteinExistence type="inferred from homology"/>
<feature type="transmembrane region" description="Helical" evidence="8">
    <location>
        <begin position="175"/>
        <end position="194"/>
    </location>
</feature>
<protein>
    <recommendedName>
        <fullName evidence="8">Probable membrane transporter protein</fullName>
    </recommendedName>
</protein>
<dbReference type="InterPro" id="IPR002781">
    <property type="entry name" value="TM_pro_TauE-like"/>
</dbReference>
<keyword evidence="6 8" id="KW-1133">Transmembrane helix</keyword>
<organism evidence="9 10">
    <name type="scientific">Carboxylicivirga linearis</name>
    <dbReference type="NCBI Taxonomy" id="1628157"/>
    <lineage>
        <taxon>Bacteria</taxon>
        <taxon>Pseudomonadati</taxon>
        <taxon>Bacteroidota</taxon>
        <taxon>Bacteroidia</taxon>
        <taxon>Marinilabiliales</taxon>
        <taxon>Marinilabiliaceae</taxon>
        <taxon>Carboxylicivirga</taxon>
    </lineage>
</organism>
<evidence type="ECO:0000313" key="10">
    <source>
        <dbReference type="Proteomes" id="UP000708576"/>
    </source>
</evidence>
<dbReference type="InterPro" id="IPR052017">
    <property type="entry name" value="TSUP"/>
</dbReference>
<evidence type="ECO:0000256" key="7">
    <source>
        <dbReference type="ARBA" id="ARBA00023136"/>
    </source>
</evidence>
<dbReference type="Pfam" id="PF01925">
    <property type="entry name" value="TauE"/>
    <property type="match status" value="1"/>
</dbReference>
<comment type="caution">
    <text evidence="9">The sequence shown here is derived from an EMBL/GenBank/DDBJ whole genome shotgun (WGS) entry which is preliminary data.</text>
</comment>